<keyword evidence="4" id="KW-1185">Reference proteome</keyword>
<keyword evidence="2" id="KW-1133">Transmembrane helix</keyword>
<evidence type="ECO:0000313" key="3">
    <source>
        <dbReference type="EMBL" id="VDO52794.1"/>
    </source>
</evidence>
<sequence length="100" mass="11087">MSLISVPLAIPEDYISSSSEGASDILVTGTNAPNKELGGKDEKNVREEKRNSMESMLSPLITYMRLLGFTNITNNDRLQKPLLVYNILVIICLVSVFELL</sequence>
<gene>
    <name evidence="3" type="ORF">BTMF_LOCUS15173</name>
</gene>
<evidence type="ECO:0000313" key="5">
    <source>
        <dbReference type="WBParaSite" id="BTMF_0001720401-mRNA-1"/>
    </source>
</evidence>
<evidence type="ECO:0000256" key="2">
    <source>
        <dbReference type="SAM" id="Phobius"/>
    </source>
</evidence>
<dbReference type="WBParaSite" id="BTMF_0001720401-mRNA-1">
    <property type="protein sequence ID" value="BTMF_0001720401-mRNA-1"/>
    <property type="gene ID" value="BTMF_0001720401"/>
</dbReference>
<protein>
    <submittedName>
        <fullName evidence="5">Ion_trans domain-containing protein</fullName>
    </submittedName>
</protein>
<organism evidence="5">
    <name type="scientific">Brugia timori</name>
    <dbReference type="NCBI Taxonomy" id="42155"/>
    <lineage>
        <taxon>Eukaryota</taxon>
        <taxon>Metazoa</taxon>
        <taxon>Ecdysozoa</taxon>
        <taxon>Nematoda</taxon>
        <taxon>Chromadorea</taxon>
        <taxon>Rhabditida</taxon>
        <taxon>Spirurina</taxon>
        <taxon>Spiruromorpha</taxon>
        <taxon>Filarioidea</taxon>
        <taxon>Onchocercidae</taxon>
        <taxon>Brugia</taxon>
    </lineage>
</organism>
<name>A0A0R3RAY8_9BILA</name>
<proteinExistence type="predicted"/>
<evidence type="ECO:0000313" key="4">
    <source>
        <dbReference type="Proteomes" id="UP000280834"/>
    </source>
</evidence>
<feature type="transmembrane region" description="Helical" evidence="2">
    <location>
        <begin position="82"/>
        <end position="99"/>
    </location>
</feature>
<evidence type="ECO:0000256" key="1">
    <source>
        <dbReference type="SAM" id="MobiDB-lite"/>
    </source>
</evidence>
<keyword evidence="2" id="KW-0812">Transmembrane</keyword>
<keyword evidence="2" id="KW-0472">Membrane</keyword>
<reference evidence="3 4" key="2">
    <citation type="submission" date="2018-11" db="EMBL/GenBank/DDBJ databases">
        <authorList>
            <consortium name="Pathogen Informatics"/>
        </authorList>
    </citation>
    <scope>NUCLEOTIDE SEQUENCE [LARGE SCALE GENOMIC DNA]</scope>
</reference>
<dbReference type="AlphaFoldDB" id="A0A0R3RAY8"/>
<accession>A0A0R3RAY8</accession>
<feature type="compositionally biased region" description="Basic and acidic residues" evidence="1">
    <location>
        <begin position="37"/>
        <end position="51"/>
    </location>
</feature>
<dbReference type="EMBL" id="UZAG01022189">
    <property type="protein sequence ID" value="VDO52794.1"/>
    <property type="molecule type" value="Genomic_DNA"/>
</dbReference>
<reference evidence="5" key="1">
    <citation type="submission" date="2017-02" db="UniProtKB">
        <authorList>
            <consortium name="WormBaseParasite"/>
        </authorList>
    </citation>
    <scope>IDENTIFICATION</scope>
</reference>
<dbReference type="Proteomes" id="UP000280834">
    <property type="component" value="Unassembled WGS sequence"/>
</dbReference>
<feature type="region of interest" description="Disordered" evidence="1">
    <location>
        <begin position="24"/>
        <end position="51"/>
    </location>
</feature>